<dbReference type="PANTHER" id="PTHR38733:SF1">
    <property type="entry name" value="TYPE IV METHYL-DIRECTED RESTRICTION ENZYME ECOKMCRBC"/>
    <property type="match status" value="1"/>
</dbReference>
<dbReference type="InterPro" id="IPR019292">
    <property type="entry name" value="McrC"/>
</dbReference>
<gene>
    <name evidence="1" type="ORF">IOQ59_05970</name>
</gene>
<dbReference type="Proteomes" id="UP000640333">
    <property type="component" value="Unassembled WGS sequence"/>
</dbReference>
<organism evidence="1 2">
    <name type="scientific">Pontibacterium sinense</name>
    <dbReference type="NCBI Taxonomy" id="2781979"/>
    <lineage>
        <taxon>Bacteria</taxon>
        <taxon>Pseudomonadati</taxon>
        <taxon>Pseudomonadota</taxon>
        <taxon>Gammaproteobacteria</taxon>
        <taxon>Oceanospirillales</taxon>
        <taxon>Oceanospirillaceae</taxon>
        <taxon>Pontibacterium</taxon>
    </lineage>
</organism>
<sequence length="443" mass="51545">MTGFVIREYGLLAREGLPSSISTDLNRQVIPASAWDWLLTEACGDGEHKQLVRPRKADGHLHLQVLNYVGSVTTPCGTHIEILPKHSEHSDEASLLCGRRLLIKMLNRVYGLNMREFERAHLQLFKQPLPEVLIGHFLLEVKQLVRRGIRADYRSQRDETTYLRGRLQIAAQLRQPPGRQHHFQVEYDDFLPDRPENRLLHSSLKQVLRWSQSLENQRLARELLFVFDDIPASSQYRNDFSRWQLDRNMQHYRACKPWCEFILNEQTPFTLAGAHFGQSFLFPMNDLFEKYVARVLERQLATGFQLREQAASRYLIDSHNDKSLFQLRPDLLIRTRAKPVAVLDCKWKLLDQNKNHVAGNDEKTYGLSQADIYQLYAYGQKYLGGTGCVYLVYPKHGRLSQPLPVFHYDKYLSLHVIPFCLDDDHFCLPSGDAPEWIFQDELS</sequence>
<dbReference type="AlphaFoldDB" id="A0A8J7FIN3"/>
<reference evidence="1" key="1">
    <citation type="submission" date="2020-10" db="EMBL/GenBank/DDBJ databases">
        <title>Bacterium isolated from coastal waters sediment.</title>
        <authorList>
            <person name="Chen R.-J."/>
            <person name="Lu D.-C."/>
            <person name="Zhu K.-L."/>
            <person name="Du Z.-J."/>
        </authorList>
    </citation>
    <scope>NUCLEOTIDE SEQUENCE</scope>
    <source>
        <strain evidence="1">N1Y112</strain>
    </source>
</reference>
<dbReference type="EMBL" id="JADEYS010000004">
    <property type="protein sequence ID" value="MBE9396808.1"/>
    <property type="molecule type" value="Genomic_DNA"/>
</dbReference>
<proteinExistence type="predicted"/>
<dbReference type="Pfam" id="PF10117">
    <property type="entry name" value="McrBC"/>
    <property type="match status" value="1"/>
</dbReference>
<protein>
    <submittedName>
        <fullName evidence="1">McrC family protein</fullName>
    </submittedName>
</protein>
<accession>A0A8J7FIN3</accession>
<comment type="caution">
    <text evidence="1">The sequence shown here is derived from an EMBL/GenBank/DDBJ whole genome shotgun (WGS) entry which is preliminary data.</text>
</comment>
<dbReference type="RefSeq" id="WP_228050711.1">
    <property type="nucleotide sequence ID" value="NZ_JADEYS010000004.1"/>
</dbReference>
<keyword evidence="2" id="KW-1185">Reference proteome</keyword>
<evidence type="ECO:0000313" key="1">
    <source>
        <dbReference type="EMBL" id="MBE9396808.1"/>
    </source>
</evidence>
<dbReference type="PANTHER" id="PTHR38733">
    <property type="entry name" value="PROTEIN MCRC"/>
    <property type="match status" value="1"/>
</dbReference>
<evidence type="ECO:0000313" key="2">
    <source>
        <dbReference type="Proteomes" id="UP000640333"/>
    </source>
</evidence>
<name>A0A8J7FIN3_9GAMM</name>